<dbReference type="InterPro" id="IPR010255">
    <property type="entry name" value="Haem_peroxidase_sf"/>
</dbReference>
<dbReference type="Proteomes" id="UP001044222">
    <property type="component" value="Unassembled WGS sequence"/>
</dbReference>
<dbReference type="SUPFAM" id="SSF48113">
    <property type="entry name" value="Heme-dependent peroxidases"/>
    <property type="match status" value="1"/>
</dbReference>
<keyword evidence="2" id="KW-0732">Signal</keyword>
<evidence type="ECO:0000256" key="1">
    <source>
        <dbReference type="SAM" id="MobiDB-lite"/>
    </source>
</evidence>
<dbReference type="GO" id="GO:0004601">
    <property type="term" value="F:peroxidase activity"/>
    <property type="evidence" value="ECO:0007669"/>
    <property type="project" value="InterPro"/>
</dbReference>
<dbReference type="GO" id="GO:0006979">
    <property type="term" value="P:response to oxidative stress"/>
    <property type="evidence" value="ECO:0007669"/>
    <property type="project" value="InterPro"/>
</dbReference>
<dbReference type="PANTHER" id="PTHR11475:SF60">
    <property type="entry name" value="THYROID PEROXIDASE"/>
    <property type="match status" value="1"/>
</dbReference>
<proteinExistence type="predicted"/>
<comment type="caution">
    <text evidence="3">The sequence shown here is derived from an EMBL/GenBank/DDBJ whole genome shotgun (WGS) entry which is preliminary data.</text>
</comment>
<evidence type="ECO:0000256" key="2">
    <source>
        <dbReference type="SAM" id="SignalP"/>
    </source>
</evidence>
<protein>
    <submittedName>
        <fullName evidence="3">Uncharacterized protein</fullName>
    </submittedName>
</protein>
<dbReference type="Pfam" id="PF03098">
    <property type="entry name" value="An_peroxidase"/>
    <property type="match status" value="1"/>
</dbReference>
<dbReference type="PROSITE" id="PS50292">
    <property type="entry name" value="PEROXIDASE_3"/>
    <property type="match status" value="1"/>
</dbReference>
<dbReference type="GO" id="GO:0005615">
    <property type="term" value="C:extracellular space"/>
    <property type="evidence" value="ECO:0007669"/>
    <property type="project" value="TreeGrafter"/>
</dbReference>
<dbReference type="Gene3D" id="1.10.640.10">
    <property type="entry name" value="Haem peroxidase domain superfamily, animal type"/>
    <property type="match status" value="1"/>
</dbReference>
<dbReference type="EMBL" id="JAFIRN010000001">
    <property type="protein sequence ID" value="KAG5857411.1"/>
    <property type="molecule type" value="Genomic_DNA"/>
</dbReference>
<feature type="chain" id="PRO_5038920735" evidence="2">
    <location>
        <begin position="29"/>
        <end position="219"/>
    </location>
</feature>
<name>A0A9D3SAH4_ANGAN</name>
<feature type="region of interest" description="Disordered" evidence="1">
    <location>
        <begin position="181"/>
        <end position="219"/>
    </location>
</feature>
<evidence type="ECO:0000313" key="3">
    <source>
        <dbReference type="EMBL" id="KAG5857411.1"/>
    </source>
</evidence>
<evidence type="ECO:0000313" key="4">
    <source>
        <dbReference type="Proteomes" id="UP001044222"/>
    </source>
</evidence>
<sequence>MTIYIKVFTSSLISCLLLLSMSSPEAHNYQRKQGQGASPLFAFQGNPPGGNMAPLHTAHREGPVLSAAPAFSFRRQVDPEMLEQSRAAQRLEWTLWDLKDRVKHRRTRDTRASELPTLKEVELVMNLSGCHRPIPKNSCPTDRHSRKYRTISGVCNNRDHPFWGAANTALARWLLPEYEDGERSPGLAQQAPLPRLPPAPGQGSQQRDNARLWRGPARG</sequence>
<reference evidence="3" key="1">
    <citation type="submission" date="2021-01" db="EMBL/GenBank/DDBJ databases">
        <title>A chromosome-scale assembly of European eel, Anguilla anguilla.</title>
        <authorList>
            <person name="Henkel C."/>
            <person name="Jong-Raadsen S.A."/>
            <person name="Dufour S."/>
            <person name="Weltzien F.-A."/>
            <person name="Palstra A.P."/>
            <person name="Pelster B."/>
            <person name="Spaink H.P."/>
            <person name="Van Den Thillart G.E."/>
            <person name="Jansen H."/>
            <person name="Zahm M."/>
            <person name="Klopp C."/>
            <person name="Cedric C."/>
            <person name="Louis A."/>
            <person name="Berthelot C."/>
            <person name="Parey E."/>
            <person name="Roest Crollius H."/>
            <person name="Montfort J."/>
            <person name="Robinson-Rechavi M."/>
            <person name="Bucao C."/>
            <person name="Bouchez O."/>
            <person name="Gislard M."/>
            <person name="Lluch J."/>
            <person name="Milhes M."/>
            <person name="Lampietro C."/>
            <person name="Lopez Roques C."/>
            <person name="Donnadieu C."/>
            <person name="Braasch I."/>
            <person name="Desvignes T."/>
            <person name="Postlethwait J."/>
            <person name="Bobe J."/>
            <person name="Guiguen Y."/>
            <person name="Dirks R."/>
        </authorList>
    </citation>
    <scope>NUCLEOTIDE SEQUENCE</scope>
    <source>
        <strain evidence="3">Tag_6206</strain>
        <tissue evidence="3">Liver</tissue>
    </source>
</reference>
<organism evidence="3 4">
    <name type="scientific">Anguilla anguilla</name>
    <name type="common">European freshwater eel</name>
    <name type="synonym">Muraena anguilla</name>
    <dbReference type="NCBI Taxonomy" id="7936"/>
    <lineage>
        <taxon>Eukaryota</taxon>
        <taxon>Metazoa</taxon>
        <taxon>Chordata</taxon>
        <taxon>Craniata</taxon>
        <taxon>Vertebrata</taxon>
        <taxon>Euteleostomi</taxon>
        <taxon>Actinopterygii</taxon>
        <taxon>Neopterygii</taxon>
        <taxon>Teleostei</taxon>
        <taxon>Anguilliformes</taxon>
        <taxon>Anguillidae</taxon>
        <taxon>Anguilla</taxon>
    </lineage>
</organism>
<dbReference type="GO" id="GO:0020037">
    <property type="term" value="F:heme binding"/>
    <property type="evidence" value="ECO:0007669"/>
    <property type="project" value="InterPro"/>
</dbReference>
<dbReference type="InterPro" id="IPR037120">
    <property type="entry name" value="Haem_peroxidase_sf_animal"/>
</dbReference>
<accession>A0A9D3SAH4</accession>
<gene>
    <name evidence="3" type="ORF">ANANG_G00019180</name>
</gene>
<dbReference type="InterPro" id="IPR019791">
    <property type="entry name" value="Haem_peroxidase_animal"/>
</dbReference>
<feature type="signal peptide" evidence="2">
    <location>
        <begin position="1"/>
        <end position="28"/>
    </location>
</feature>
<dbReference type="AlphaFoldDB" id="A0A9D3SAH4"/>
<keyword evidence="4" id="KW-1185">Reference proteome</keyword>
<dbReference type="PANTHER" id="PTHR11475">
    <property type="entry name" value="OXIDASE/PEROXIDASE"/>
    <property type="match status" value="1"/>
</dbReference>